<reference evidence="6 7" key="1">
    <citation type="submission" date="2015-08" db="EMBL/GenBank/DDBJ databases">
        <title>Complete genome sequence of Sulfurifustis variabilis.</title>
        <authorList>
            <person name="Miura A."/>
            <person name="Kojima H."/>
            <person name="Fukui M."/>
        </authorList>
    </citation>
    <scope>NUCLEOTIDE SEQUENCE [LARGE SCALE GENOMIC DNA]</scope>
    <source>
        <strain evidence="7">skN76</strain>
    </source>
</reference>
<keyword evidence="6" id="KW-0223">Dioxygenase</keyword>
<dbReference type="InterPro" id="IPR050411">
    <property type="entry name" value="AlphaKG_dependent_hydroxylases"/>
</dbReference>
<dbReference type="Pfam" id="PF02668">
    <property type="entry name" value="TauD"/>
    <property type="match status" value="1"/>
</dbReference>
<accession>A0A1B4V4P0</accession>
<name>A0A1B4V4P0_9GAMM</name>
<proteinExistence type="predicted"/>
<protein>
    <submittedName>
        <fullName evidence="6">Taurine catabolism dioxygenase TauD</fullName>
    </submittedName>
</protein>
<dbReference type="SUPFAM" id="SSF51197">
    <property type="entry name" value="Clavaminate synthase-like"/>
    <property type="match status" value="1"/>
</dbReference>
<dbReference type="GO" id="GO:0016706">
    <property type="term" value="F:2-oxoglutarate-dependent dioxygenase activity"/>
    <property type="evidence" value="ECO:0007669"/>
    <property type="project" value="UniProtKB-ARBA"/>
</dbReference>
<evidence type="ECO:0000313" key="7">
    <source>
        <dbReference type="Proteomes" id="UP000218899"/>
    </source>
</evidence>
<comment type="cofactor">
    <cofactor evidence="1">
        <name>Fe(2+)</name>
        <dbReference type="ChEBI" id="CHEBI:29033"/>
    </cofactor>
</comment>
<organism evidence="6 7">
    <name type="scientific">Sulfurifustis variabilis</name>
    <dbReference type="NCBI Taxonomy" id="1675686"/>
    <lineage>
        <taxon>Bacteria</taxon>
        <taxon>Pseudomonadati</taxon>
        <taxon>Pseudomonadota</taxon>
        <taxon>Gammaproteobacteria</taxon>
        <taxon>Acidiferrobacterales</taxon>
        <taxon>Acidiferrobacteraceae</taxon>
        <taxon>Sulfurifustis</taxon>
    </lineage>
</organism>
<feature type="region of interest" description="Disordered" evidence="4">
    <location>
        <begin position="1"/>
        <end position="21"/>
    </location>
</feature>
<dbReference type="AlphaFoldDB" id="A0A1B4V4P0"/>
<dbReference type="Gene3D" id="3.60.130.10">
    <property type="entry name" value="Clavaminate synthase-like"/>
    <property type="match status" value="1"/>
</dbReference>
<sequence length="307" mass="34388">MTNPASAAWVEPDAHPDSPFLPDNDGAYRRWRDAKLTGYPASAGELVVELGDPRAMSAGERAELLRVCRKANMAIYRSRLGALEDKDIPHRLGSAFGLRDLDRNPLADDDGVTSLSHVPGKSERGYIPYSNRRLLWHTDGYYNPPARRIRAFLLHCVRPAGEGGENGLLDHEIAYLRLRDTDPEYVRALMHPLAMTIPPNVESGTETRGAQSGPVFSIDPLNGRLHMRYTARTRSIVWRDDAITREAVQCLERILAEDSPHVFRYRLASGEGLLCNNVVHNRAAFSDAPGATRLLYRARYYNRLADT</sequence>
<dbReference type="InterPro" id="IPR003819">
    <property type="entry name" value="TauD/TfdA-like"/>
</dbReference>
<dbReference type="EMBL" id="AP014936">
    <property type="protein sequence ID" value="BAU48506.1"/>
    <property type="molecule type" value="Genomic_DNA"/>
</dbReference>
<dbReference type="RefSeq" id="WP_096461009.1">
    <property type="nucleotide sequence ID" value="NZ_AP014936.1"/>
</dbReference>
<keyword evidence="3" id="KW-0045">Antibiotic biosynthesis</keyword>
<dbReference type="PANTHER" id="PTHR10696:SF56">
    <property type="entry name" value="TAUD_TFDA-LIKE DOMAIN-CONTAINING PROTEIN"/>
    <property type="match status" value="1"/>
</dbReference>
<dbReference type="Proteomes" id="UP000218899">
    <property type="component" value="Chromosome"/>
</dbReference>
<dbReference type="PANTHER" id="PTHR10696">
    <property type="entry name" value="GAMMA-BUTYROBETAINE HYDROXYLASE-RELATED"/>
    <property type="match status" value="1"/>
</dbReference>
<evidence type="ECO:0000259" key="5">
    <source>
        <dbReference type="Pfam" id="PF02668"/>
    </source>
</evidence>
<dbReference type="OrthoDB" id="9770519at2"/>
<dbReference type="InterPro" id="IPR042098">
    <property type="entry name" value="TauD-like_sf"/>
</dbReference>
<keyword evidence="7" id="KW-1185">Reference proteome</keyword>
<evidence type="ECO:0000256" key="4">
    <source>
        <dbReference type="SAM" id="MobiDB-lite"/>
    </source>
</evidence>
<keyword evidence="2" id="KW-0560">Oxidoreductase</keyword>
<dbReference type="KEGG" id="sva:SVA_1953"/>
<evidence type="ECO:0000313" key="6">
    <source>
        <dbReference type="EMBL" id="BAU48506.1"/>
    </source>
</evidence>
<evidence type="ECO:0000256" key="2">
    <source>
        <dbReference type="ARBA" id="ARBA00023002"/>
    </source>
</evidence>
<gene>
    <name evidence="6" type="ORF">SVA_1953</name>
</gene>
<evidence type="ECO:0000256" key="1">
    <source>
        <dbReference type="ARBA" id="ARBA00001954"/>
    </source>
</evidence>
<dbReference type="GO" id="GO:0017000">
    <property type="term" value="P:antibiotic biosynthetic process"/>
    <property type="evidence" value="ECO:0007669"/>
    <property type="project" value="UniProtKB-KW"/>
</dbReference>
<feature type="domain" description="TauD/TfdA-like" evidence="5">
    <location>
        <begin position="47"/>
        <end position="298"/>
    </location>
</feature>
<evidence type="ECO:0000256" key="3">
    <source>
        <dbReference type="ARBA" id="ARBA00023194"/>
    </source>
</evidence>